<protein>
    <submittedName>
        <fullName evidence="2">Lipopolysaccharide core heptose(II)-phosphate phosphatase</fullName>
        <ecNumber evidence="2">3.1.3.-</ecNumber>
    </submittedName>
</protein>
<keyword evidence="2" id="KW-0378">Hydrolase</keyword>
<proteinExistence type="predicted"/>
<keyword evidence="1" id="KW-0472">Membrane</keyword>
<dbReference type="InterPro" id="IPR013078">
    <property type="entry name" value="His_Pase_superF_clade-1"/>
</dbReference>
<feature type="transmembrane region" description="Helical" evidence="1">
    <location>
        <begin position="21"/>
        <end position="44"/>
    </location>
</feature>
<keyword evidence="1" id="KW-0812">Transmembrane</keyword>
<keyword evidence="1" id="KW-1133">Transmembrane helix</keyword>
<dbReference type="Pfam" id="PF00300">
    <property type="entry name" value="His_Phos_1"/>
    <property type="match status" value="1"/>
</dbReference>
<dbReference type="EMBL" id="CABVHF010000001">
    <property type="protein sequence ID" value="VVM53006.1"/>
    <property type="molecule type" value="Genomic_DNA"/>
</dbReference>
<dbReference type="SUPFAM" id="SSF53254">
    <property type="entry name" value="Phosphoglycerate mutase-like"/>
    <property type="match status" value="1"/>
</dbReference>
<gene>
    <name evidence="2" type="primary">ais_1</name>
    <name evidence="2" type="ORF">PS631_00919</name>
</gene>
<sequence>MQQAVFKQYSGSAGLTRRLPRMASVVGVVAATALAFGALGWFALSNHVPTISSEQQMRSSGLSAAWAEGSVLVLIRHAERCDRSSNVCLNDPTGITVAGSQAAGRVGEGLQRLGLANTALLSSTQLRTRQTAQFIFDKPLATQQWLNDCDGHFADVALSHKQPGQNLALVTHSGCIDQLERQLHVPGGQRSSAYASALFVAVDGHGKPHILGQTNAEQWPRLIAKRGS</sequence>
<dbReference type="EC" id="3.1.3.-" evidence="2"/>
<dbReference type="Proteomes" id="UP000399692">
    <property type="component" value="Unassembled WGS sequence"/>
</dbReference>
<dbReference type="Gene3D" id="3.40.50.1240">
    <property type="entry name" value="Phosphoglycerate mutase-like"/>
    <property type="match status" value="1"/>
</dbReference>
<dbReference type="AlphaFoldDB" id="A0A5E6Q9M8"/>
<evidence type="ECO:0000256" key="1">
    <source>
        <dbReference type="SAM" id="Phobius"/>
    </source>
</evidence>
<accession>A0A5E6Q9M8</accession>
<reference evidence="2 3" key="1">
    <citation type="submission" date="2019-09" db="EMBL/GenBank/DDBJ databases">
        <authorList>
            <person name="Chandra G."/>
            <person name="Truman W A."/>
        </authorList>
    </citation>
    <scope>NUCLEOTIDE SEQUENCE [LARGE SCALE GENOMIC DNA]</scope>
    <source>
        <strain evidence="2">PS631</strain>
    </source>
</reference>
<name>A0A5E6Q9M8_PSEFL</name>
<evidence type="ECO:0000313" key="2">
    <source>
        <dbReference type="EMBL" id="VVM53006.1"/>
    </source>
</evidence>
<dbReference type="SMART" id="SM00855">
    <property type="entry name" value="PGAM"/>
    <property type="match status" value="1"/>
</dbReference>
<dbReference type="CDD" id="cd07040">
    <property type="entry name" value="HP"/>
    <property type="match status" value="1"/>
</dbReference>
<dbReference type="InterPro" id="IPR029033">
    <property type="entry name" value="His_PPase_superfam"/>
</dbReference>
<evidence type="ECO:0000313" key="3">
    <source>
        <dbReference type="Proteomes" id="UP000399692"/>
    </source>
</evidence>
<dbReference type="GO" id="GO:0016787">
    <property type="term" value="F:hydrolase activity"/>
    <property type="evidence" value="ECO:0007669"/>
    <property type="project" value="UniProtKB-KW"/>
</dbReference>
<organism evidence="2 3">
    <name type="scientific">Pseudomonas fluorescens</name>
    <dbReference type="NCBI Taxonomy" id="294"/>
    <lineage>
        <taxon>Bacteria</taxon>
        <taxon>Pseudomonadati</taxon>
        <taxon>Pseudomonadota</taxon>
        <taxon>Gammaproteobacteria</taxon>
        <taxon>Pseudomonadales</taxon>
        <taxon>Pseudomonadaceae</taxon>
        <taxon>Pseudomonas</taxon>
    </lineage>
</organism>